<evidence type="ECO:0000313" key="1">
    <source>
        <dbReference type="EMBL" id="MDX7997699.1"/>
    </source>
</evidence>
<keyword evidence="2" id="KW-1185">Reference proteome</keyword>
<gene>
    <name evidence="1" type="ORF">FE394_00430</name>
</gene>
<reference evidence="2" key="1">
    <citation type="journal article" date="2024" name="Toxins">
        <title>Genome Sequence Analysis of Native Xenorhabdus Strains Isolated from Entomopathogenic Nematodes in Argentina.</title>
        <authorList>
            <person name="Palma L."/>
            <person name="Frizzo L."/>
            <person name="Kaiser S."/>
            <person name="Berry C."/>
            <person name="Caballero P."/>
            <person name="Bode H.B."/>
            <person name="Del Valle E.E."/>
        </authorList>
    </citation>
    <scope>NUCLEOTIDE SEQUENCE [LARGE SCALE GENOMIC DNA]</scope>
    <source>
        <strain evidence="2">Reich</strain>
    </source>
</reference>
<proteinExistence type="predicted"/>
<dbReference type="Proteomes" id="UP001271640">
    <property type="component" value="Unassembled WGS sequence"/>
</dbReference>
<dbReference type="EMBL" id="VCDP01000002">
    <property type="protein sequence ID" value="MDX7997699.1"/>
    <property type="molecule type" value="Genomic_DNA"/>
</dbReference>
<dbReference type="RefSeq" id="WP_319924434.1">
    <property type="nucleotide sequence ID" value="NZ_VCDP01000002.1"/>
</dbReference>
<evidence type="ECO:0000313" key="2">
    <source>
        <dbReference type="Proteomes" id="UP001271640"/>
    </source>
</evidence>
<name>A0ABU4SGI2_9GAMM</name>
<comment type="caution">
    <text evidence="1">The sequence shown here is derived from an EMBL/GenBank/DDBJ whole genome shotgun (WGS) entry which is preliminary data.</text>
</comment>
<organism evidence="1 2">
    <name type="scientific">Xenorhabdus littoralis</name>
    <dbReference type="NCBI Taxonomy" id="2582835"/>
    <lineage>
        <taxon>Bacteria</taxon>
        <taxon>Pseudomonadati</taxon>
        <taxon>Pseudomonadota</taxon>
        <taxon>Gammaproteobacteria</taxon>
        <taxon>Enterobacterales</taxon>
        <taxon>Morganellaceae</taxon>
        <taxon>Xenorhabdus</taxon>
    </lineage>
</organism>
<sequence>MNKKELPLPSKEDMQTAFELSNKMHEKQKSHYETVSKEKPELAHLFVKDPKVASLCGYGNGMLEYISGYFNINTYRQNGAYPFIQITANPVMIGYEPNVGQPTYFNGYIQGGYDMPEVHFENLFLAGTVQNIGSIIGVTLNIELFINPENVTLRLLEGNLYLGDLVSIYQHNFRAPMPIEFFGTGSFL</sequence>
<accession>A0ABU4SGI2</accession>
<protein>
    <submittedName>
        <fullName evidence="1">Uncharacterized protein</fullName>
    </submittedName>
</protein>